<comment type="caution">
    <text evidence="8">The sequence shown here is derived from an EMBL/GenBank/DDBJ whole genome shotgun (WGS) entry which is preliminary data.</text>
</comment>
<evidence type="ECO:0000256" key="3">
    <source>
        <dbReference type="ARBA" id="ARBA00022692"/>
    </source>
</evidence>
<dbReference type="Pfam" id="PF00753">
    <property type="entry name" value="Lactamase_B"/>
    <property type="match status" value="1"/>
</dbReference>
<name>A0ABQ6V6F3_9MICO</name>
<dbReference type="Gene3D" id="3.60.15.10">
    <property type="entry name" value="Ribonuclease Z/Hydroxyacylglutathione hydrolase-like"/>
    <property type="match status" value="1"/>
</dbReference>
<feature type="transmembrane region" description="Helical" evidence="6">
    <location>
        <begin position="35"/>
        <end position="53"/>
    </location>
</feature>
<evidence type="ECO:0000256" key="5">
    <source>
        <dbReference type="ARBA" id="ARBA00023136"/>
    </source>
</evidence>
<keyword evidence="2" id="KW-1003">Cell membrane</keyword>
<feature type="transmembrane region" description="Helical" evidence="6">
    <location>
        <begin position="494"/>
        <end position="517"/>
    </location>
</feature>
<dbReference type="GeneID" id="77477311"/>
<dbReference type="InterPro" id="IPR036866">
    <property type="entry name" value="RibonucZ/Hydroxyglut_hydro"/>
</dbReference>
<feature type="transmembrane region" description="Helical" evidence="6">
    <location>
        <begin position="12"/>
        <end position="29"/>
    </location>
</feature>
<dbReference type="InterPro" id="IPR035681">
    <property type="entry name" value="ComA-like_MBL"/>
</dbReference>
<keyword evidence="5 6" id="KW-0472">Membrane</keyword>
<keyword evidence="4 6" id="KW-1133">Transmembrane helix</keyword>
<comment type="subcellular location">
    <subcellularLocation>
        <location evidence="1">Cell membrane</location>
        <topology evidence="1">Multi-pass membrane protein</topology>
    </subcellularLocation>
</comment>
<feature type="transmembrane region" description="Helical" evidence="6">
    <location>
        <begin position="399"/>
        <end position="420"/>
    </location>
</feature>
<accession>A0ABQ6V6F3</accession>
<sequence length="777" mass="78758">MHRAGRPRDLRLVLPALGGWAAALIGVFWPSASWPLVGGSLAGAVIVALFGRARHSRECRGRHGLAVVVCVVMAGVALSVASATPSRERAAAGDGRVVELQAEVTSSASPGRDGRLWVDAQTIGLGAPGEVSAVSVLVRIGVAESDGVDPGARLRVIGEAEATDPGERAVLVVYATEAQVMRGTEGVFAIAAGLRHSFVQRVQRLPEPGASLLPGLAVGDTQAVSDALNDDMRSSGLSHLTAVSGANCAIVVGAIFWLTALCGGGRAARVVLALLGLAGFVVLVTPEPSVIRAAVMAAVGMLTVLLGRPSAGAGLLALCAVGILLADPWLAATPGFALSVAASGALILLAPLLAVGLGRFLPQPVALAVAVPLAAQLACGPIIALFAEQQSLVGVAANLVAAPAAPIATVIGLIACLAAPVPGVADLLSASAWLPAAWIATTATTAADLPHGQLLLPAGMTSAVLVAAVSGAIVLVLIRPAAVPGRCSAVRVLALLRGGAATVLVLALSLGGARILLDGPLATLAAPEGWSIAACDVGQGDAVLVRSGDAVALIDTGPAPEPLSACLRSLGVAHVDLLVLTHFDLDHVGGTAAVRGRVGAVLHGPTAEETERRLLRDLADGGARVDEASTGKTGVLGQARWRVLWPRRPSPAFPSGNDASVVMEFDGGGVPRSIYLGDLSAAPQRVLLRAARLGRYDVVKVAHHGSADQDPDLYQALATRAALFSVGADNDYGHPRAETLELLAASGARVLRTDERGRILLGLRDGELRVWTEKVGP</sequence>
<feature type="transmembrane region" description="Helical" evidence="6">
    <location>
        <begin position="427"/>
        <end position="447"/>
    </location>
</feature>
<dbReference type="SMART" id="SM00849">
    <property type="entry name" value="Lactamase_B"/>
    <property type="match status" value="1"/>
</dbReference>
<feature type="transmembrane region" description="Helical" evidence="6">
    <location>
        <begin position="336"/>
        <end position="358"/>
    </location>
</feature>
<feature type="transmembrane region" description="Helical" evidence="6">
    <location>
        <begin position="267"/>
        <end position="284"/>
    </location>
</feature>
<evidence type="ECO:0000256" key="1">
    <source>
        <dbReference type="ARBA" id="ARBA00004651"/>
    </source>
</evidence>
<gene>
    <name evidence="8" type="ORF">F6A08_12645</name>
</gene>
<evidence type="ECO:0000259" key="7">
    <source>
        <dbReference type="SMART" id="SM00849"/>
    </source>
</evidence>
<feature type="transmembrane region" description="Helical" evidence="6">
    <location>
        <begin position="365"/>
        <end position="387"/>
    </location>
</feature>
<dbReference type="InterPro" id="IPR004477">
    <property type="entry name" value="ComEC_N"/>
</dbReference>
<dbReference type="InterPro" id="IPR052159">
    <property type="entry name" value="Competence_DNA_uptake"/>
</dbReference>
<evidence type="ECO:0000256" key="6">
    <source>
        <dbReference type="SAM" id="Phobius"/>
    </source>
</evidence>
<dbReference type="EMBL" id="WAAO01000002">
    <property type="protein sequence ID" value="KAB1864905.1"/>
    <property type="molecule type" value="Genomic_DNA"/>
</dbReference>
<dbReference type="SUPFAM" id="SSF56281">
    <property type="entry name" value="Metallo-hydrolase/oxidoreductase"/>
    <property type="match status" value="1"/>
</dbReference>
<organism evidence="8 9">
    <name type="scientific">Microbacterium algeriense</name>
    <dbReference type="NCBI Taxonomy" id="2615184"/>
    <lineage>
        <taxon>Bacteria</taxon>
        <taxon>Bacillati</taxon>
        <taxon>Actinomycetota</taxon>
        <taxon>Actinomycetes</taxon>
        <taxon>Micrococcales</taxon>
        <taxon>Microbacteriaceae</taxon>
        <taxon>Microbacterium</taxon>
    </lineage>
</organism>
<evidence type="ECO:0000313" key="8">
    <source>
        <dbReference type="EMBL" id="KAB1864905.1"/>
    </source>
</evidence>
<feature type="domain" description="Metallo-beta-lactamase" evidence="7">
    <location>
        <begin position="539"/>
        <end position="734"/>
    </location>
</feature>
<evidence type="ECO:0000256" key="2">
    <source>
        <dbReference type="ARBA" id="ARBA00022475"/>
    </source>
</evidence>
<dbReference type="Pfam" id="PF03772">
    <property type="entry name" value="Competence"/>
    <property type="match status" value="1"/>
</dbReference>
<protein>
    <submittedName>
        <fullName evidence="8">DUF4131 domain-containing protein</fullName>
    </submittedName>
</protein>
<feature type="transmembrane region" description="Helical" evidence="6">
    <location>
        <begin position="459"/>
        <end position="482"/>
    </location>
</feature>
<keyword evidence="3 6" id="KW-0812">Transmembrane</keyword>
<evidence type="ECO:0000313" key="9">
    <source>
        <dbReference type="Proteomes" id="UP000478836"/>
    </source>
</evidence>
<dbReference type="PANTHER" id="PTHR30619:SF1">
    <property type="entry name" value="RECOMBINATION PROTEIN 2"/>
    <property type="match status" value="1"/>
</dbReference>
<dbReference type="NCBIfam" id="TIGR00360">
    <property type="entry name" value="ComEC_N-term"/>
    <property type="match status" value="1"/>
</dbReference>
<reference evidence="9" key="1">
    <citation type="submission" date="2019-09" db="EMBL/GenBank/DDBJ databases">
        <title>Whole genome sequencing of Microbacterium maritypicum.</title>
        <authorList>
            <person name="Lenchi N."/>
        </authorList>
    </citation>
    <scope>NUCLEOTIDE SEQUENCE [LARGE SCALE GENOMIC DNA]</scope>
    <source>
        <strain evidence="9">G1</strain>
    </source>
</reference>
<evidence type="ECO:0000256" key="4">
    <source>
        <dbReference type="ARBA" id="ARBA00022989"/>
    </source>
</evidence>
<keyword evidence="9" id="KW-1185">Reference proteome</keyword>
<feature type="transmembrane region" description="Helical" evidence="6">
    <location>
        <begin position="313"/>
        <end position="330"/>
    </location>
</feature>
<proteinExistence type="predicted"/>
<dbReference type="PANTHER" id="PTHR30619">
    <property type="entry name" value="DNA INTERNALIZATION/COMPETENCE PROTEIN COMEC/REC2"/>
    <property type="match status" value="1"/>
</dbReference>
<dbReference type="CDD" id="cd07731">
    <property type="entry name" value="ComA-like_MBL-fold"/>
    <property type="match status" value="1"/>
</dbReference>
<dbReference type="Proteomes" id="UP000478836">
    <property type="component" value="Unassembled WGS sequence"/>
</dbReference>
<dbReference type="InterPro" id="IPR001279">
    <property type="entry name" value="Metallo-B-lactamas"/>
</dbReference>
<dbReference type="RefSeq" id="WP_151459592.1">
    <property type="nucleotide sequence ID" value="NZ_WAAO01000002.1"/>
</dbReference>
<feature type="transmembrane region" description="Helical" evidence="6">
    <location>
        <begin position="237"/>
        <end position="260"/>
    </location>
</feature>